<comment type="caution">
    <text evidence="4">The sequence shown here is derived from an EMBL/GenBank/DDBJ whole genome shotgun (WGS) entry which is preliminary data.</text>
</comment>
<comment type="subcellular location">
    <subcellularLocation>
        <location evidence="3">Cytoplasm</location>
        <location evidence="3">Cytoskeleton</location>
    </subcellularLocation>
</comment>
<dbReference type="OrthoDB" id="296187at2759"/>
<dbReference type="GO" id="GO:0007023">
    <property type="term" value="P:post-chaperonin tubulin folding pathway"/>
    <property type="evidence" value="ECO:0007669"/>
    <property type="project" value="UniProtKB-UniRule"/>
</dbReference>
<dbReference type="GO" id="GO:0005874">
    <property type="term" value="C:microtubule"/>
    <property type="evidence" value="ECO:0007669"/>
    <property type="project" value="UniProtKB-KW"/>
</dbReference>
<dbReference type="PANTHER" id="PTHR21500:SF0">
    <property type="entry name" value="TUBULIN-SPECIFIC CHAPERONE A"/>
    <property type="match status" value="1"/>
</dbReference>
<dbReference type="Gene3D" id="1.20.58.90">
    <property type="match status" value="1"/>
</dbReference>
<dbReference type="PANTHER" id="PTHR21500">
    <property type="entry name" value="TUBULIN-SPECIFIC CHAPERONE A"/>
    <property type="match status" value="1"/>
</dbReference>
<protein>
    <recommendedName>
        <fullName evidence="3">Tubulin-specific chaperone A</fullName>
    </recommendedName>
</protein>
<dbReference type="Pfam" id="PF02970">
    <property type="entry name" value="TBCA"/>
    <property type="match status" value="1"/>
</dbReference>
<proteinExistence type="inferred from homology"/>
<evidence type="ECO:0000313" key="4">
    <source>
        <dbReference type="EMBL" id="PHH53050.1"/>
    </source>
</evidence>
<keyword evidence="2 3" id="KW-0143">Chaperone</keyword>
<evidence type="ECO:0000256" key="2">
    <source>
        <dbReference type="ARBA" id="ARBA00023186"/>
    </source>
</evidence>
<keyword evidence="3" id="KW-0206">Cytoskeleton</keyword>
<comment type="subunit">
    <text evidence="3">Supercomplex made of cofactors A to E. Cofactors A and D function by capturing and stabilizing tubulin in a quasi-native conformation. Cofactor E binds to the cofactor D-tubulin complex; interaction with cofactor C then causes the release of tubulin polypeptides that are committed to the native state.</text>
</comment>
<dbReference type="AlphaFoldDB" id="A0A2C5X4W8"/>
<dbReference type="EMBL" id="APWK03000050">
    <property type="protein sequence ID" value="PHH53050.1"/>
    <property type="molecule type" value="Genomic_DNA"/>
</dbReference>
<organism evidence="4 5">
    <name type="scientific">Ceratocystis fimbriata CBS 114723</name>
    <dbReference type="NCBI Taxonomy" id="1035309"/>
    <lineage>
        <taxon>Eukaryota</taxon>
        <taxon>Fungi</taxon>
        <taxon>Dikarya</taxon>
        <taxon>Ascomycota</taxon>
        <taxon>Pezizomycotina</taxon>
        <taxon>Sordariomycetes</taxon>
        <taxon>Hypocreomycetidae</taxon>
        <taxon>Microascales</taxon>
        <taxon>Ceratocystidaceae</taxon>
        <taxon>Ceratocystis</taxon>
    </lineage>
</organism>
<evidence type="ECO:0000256" key="3">
    <source>
        <dbReference type="RuleBase" id="RU364030"/>
    </source>
</evidence>
<dbReference type="Proteomes" id="UP000222788">
    <property type="component" value="Unassembled WGS sequence"/>
</dbReference>
<accession>A0A2C5X4W8</accession>
<name>A0A2C5X4W8_9PEZI</name>
<dbReference type="STRING" id="1035309.A0A2C5X4W8"/>
<evidence type="ECO:0000256" key="1">
    <source>
        <dbReference type="ARBA" id="ARBA00006806"/>
    </source>
</evidence>
<sequence>MPSPTPLEIATKAVIRLVKEEKSYHIELVSQLARLDKLKNEAATTTDENHSFMVKQEETAIQETRAVFQPLRLRIAAAVEKLVAQIASDEASATSEQLTAARDAVTQGRAIMEQAVKDATIVTA</sequence>
<dbReference type="InterPro" id="IPR036126">
    <property type="entry name" value="TBCA_sf"/>
</dbReference>
<keyword evidence="3" id="KW-0493">Microtubule</keyword>
<comment type="similarity">
    <text evidence="1 3">Belongs to the TBCA family.</text>
</comment>
<evidence type="ECO:0000313" key="5">
    <source>
        <dbReference type="Proteomes" id="UP000222788"/>
    </source>
</evidence>
<reference evidence="4 5" key="1">
    <citation type="journal article" date="2013" name="Fungal Biol.">
        <title>Analysis of microsatellite markers in the genome of the plant pathogen Ceratocystis fimbriata.</title>
        <authorList>
            <person name="Simpson M.C."/>
            <person name="Wilken P.M."/>
            <person name="Coetzee M.P."/>
            <person name="Wingfield M.J."/>
            <person name="Wingfield B.D."/>
        </authorList>
    </citation>
    <scope>NUCLEOTIDE SEQUENCE [LARGE SCALE GENOMIC DNA]</scope>
    <source>
        <strain evidence="4 5">CBS 114723</strain>
    </source>
</reference>
<dbReference type="SUPFAM" id="SSF46988">
    <property type="entry name" value="Tubulin chaperone cofactor A"/>
    <property type="match status" value="1"/>
</dbReference>
<dbReference type="InterPro" id="IPR004226">
    <property type="entry name" value="TBCA"/>
</dbReference>
<dbReference type="GO" id="GO:0048487">
    <property type="term" value="F:beta-tubulin binding"/>
    <property type="evidence" value="ECO:0007669"/>
    <property type="project" value="InterPro"/>
</dbReference>
<keyword evidence="5" id="KW-1185">Reference proteome</keyword>
<dbReference type="GO" id="GO:0007021">
    <property type="term" value="P:tubulin complex assembly"/>
    <property type="evidence" value="ECO:0007669"/>
    <property type="project" value="UniProtKB-UniRule"/>
</dbReference>
<reference evidence="4 5" key="2">
    <citation type="journal article" date="2013" name="IMA Fungus">
        <title>IMA Genome-F 1: Ceratocystis fimbriata: Draft nuclear genome sequence for the plant pathogen, Ceratocystis fimbriata.</title>
        <authorList>
            <person name="Wilken P.M."/>
            <person name="Steenkamp E.T."/>
            <person name="Wingfield M.J."/>
            <person name="de Beer Z.W."/>
            <person name="Wingfield B.D."/>
        </authorList>
    </citation>
    <scope>NUCLEOTIDE SEQUENCE [LARGE SCALE GENOMIC DNA]</scope>
    <source>
        <strain evidence="4 5">CBS 114723</strain>
    </source>
</reference>
<keyword evidence="3" id="KW-0963">Cytoplasm</keyword>
<gene>
    <name evidence="4" type="ORF">CFIMG_004825RA</name>
</gene>
<dbReference type="GO" id="GO:0005829">
    <property type="term" value="C:cytosol"/>
    <property type="evidence" value="ECO:0007669"/>
    <property type="project" value="TreeGrafter"/>
</dbReference>